<name>A0A455T8H5_9CHLR</name>
<evidence type="ECO:0000313" key="10">
    <source>
        <dbReference type="EMBL" id="BBH95763.1"/>
    </source>
</evidence>
<feature type="region of interest" description="Disordered" evidence="7">
    <location>
        <begin position="1"/>
        <end position="21"/>
    </location>
</feature>
<keyword evidence="2" id="KW-1003">Cell membrane</keyword>
<keyword evidence="3 8" id="KW-0812">Transmembrane</keyword>
<dbReference type="EMBL" id="AP019377">
    <property type="protein sequence ID" value="BBH95763.1"/>
    <property type="molecule type" value="Genomic_DNA"/>
</dbReference>
<evidence type="ECO:0000256" key="4">
    <source>
        <dbReference type="ARBA" id="ARBA00022989"/>
    </source>
</evidence>
<dbReference type="GO" id="GO:0022857">
    <property type="term" value="F:transmembrane transporter activity"/>
    <property type="evidence" value="ECO:0007669"/>
    <property type="project" value="TreeGrafter"/>
</dbReference>
<feature type="transmembrane region" description="Helical" evidence="8">
    <location>
        <begin position="594"/>
        <end position="612"/>
    </location>
</feature>
<evidence type="ECO:0000256" key="8">
    <source>
        <dbReference type="SAM" id="Phobius"/>
    </source>
</evidence>
<dbReference type="InterPro" id="IPR050250">
    <property type="entry name" value="Macrolide_Exporter_MacB"/>
</dbReference>
<dbReference type="InterPro" id="IPR003838">
    <property type="entry name" value="ABC3_permease_C"/>
</dbReference>
<proteinExistence type="inferred from homology"/>
<feature type="transmembrane region" description="Helical" evidence="8">
    <location>
        <begin position="354"/>
        <end position="377"/>
    </location>
</feature>
<feature type="transmembrane region" description="Helical" evidence="8">
    <location>
        <begin position="919"/>
        <end position="939"/>
    </location>
</feature>
<dbReference type="PANTHER" id="PTHR30572">
    <property type="entry name" value="MEMBRANE COMPONENT OF TRANSPORTER-RELATED"/>
    <property type="match status" value="1"/>
</dbReference>
<keyword evidence="5 8" id="KW-0472">Membrane</keyword>
<reference evidence="10" key="1">
    <citation type="submission" date="2018-12" db="EMBL/GenBank/DDBJ databases">
        <title>Novel natural products biosynthetic potential of the class Ktedonobacteria.</title>
        <authorList>
            <person name="Zheng Y."/>
            <person name="Saitou A."/>
            <person name="Wang C.M."/>
            <person name="Toyoda A."/>
            <person name="Minakuchi Y."/>
            <person name="Sekiguchi Y."/>
            <person name="Ueda K."/>
            <person name="Takano H."/>
            <person name="Sakai Y."/>
            <person name="Yokota A."/>
            <person name="Yabe S."/>
        </authorList>
    </citation>
    <scope>NUCLEOTIDE SEQUENCE</scope>
    <source>
        <strain evidence="10">A3-2</strain>
    </source>
</reference>
<feature type="transmembrane region" description="Helical" evidence="8">
    <location>
        <begin position="532"/>
        <end position="554"/>
    </location>
</feature>
<evidence type="ECO:0000256" key="2">
    <source>
        <dbReference type="ARBA" id="ARBA00022475"/>
    </source>
</evidence>
<accession>A0A455T8H5</accession>
<feature type="transmembrane region" description="Helical" evidence="8">
    <location>
        <begin position="500"/>
        <end position="520"/>
    </location>
</feature>
<feature type="transmembrane region" description="Helical" evidence="8">
    <location>
        <begin position="40"/>
        <end position="63"/>
    </location>
</feature>
<dbReference type="Pfam" id="PF02687">
    <property type="entry name" value="FtsX"/>
    <property type="match status" value="2"/>
</dbReference>
<comment type="subcellular location">
    <subcellularLocation>
        <location evidence="1">Cell membrane</location>
        <topology evidence="1">Multi-pass membrane protein</topology>
    </subcellularLocation>
</comment>
<keyword evidence="4 8" id="KW-1133">Transmembrane helix</keyword>
<comment type="similarity">
    <text evidence="6">Belongs to the ABC-4 integral membrane protein family.</text>
</comment>
<feature type="domain" description="ABC3 transporter permease C-terminal" evidence="9">
    <location>
        <begin position="356"/>
        <end position="479"/>
    </location>
</feature>
<evidence type="ECO:0000256" key="7">
    <source>
        <dbReference type="SAM" id="MobiDB-lite"/>
    </source>
</evidence>
<feature type="transmembrane region" description="Helical" evidence="8">
    <location>
        <begin position="398"/>
        <end position="431"/>
    </location>
</feature>
<protein>
    <recommendedName>
        <fullName evidence="9">ABC3 transporter permease C-terminal domain-containing protein</fullName>
    </recommendedName>
</protein>
<gene>
    <name evidence="10" type="ORF">KTA_39620</name>
</gene>
<feature type="transmembrane region" description="Helical" evidence="8">
    <location>
        <begin position="977"/>
        <end position="997"/>
    </location>
</feature>
<sequence>MARFLPALHSTGPASSGGKRGEAASRSFVRLAFWRLRRSWGLLAMTALGLLVAVMLLCTVPLYSALTLSLGLQETFRSHPQSADILVQSNAEQLSVSGLDHVSALLDRELQRLLGSYLSTASLSITTPLVPLVDQRTQTVSGSEVQLVAKPAASLAAHASLLAGRFPQAQLPSSSNVLEIALSAQEASALKAQLGSLFIAQFAYVKIPLERIVRNVTLRVVGVFSAEVDPSFWQGATFTTVPRGASIGQQLGLQSTVLTTTESLLALFDRFSQQTRGLSLEEPFSLSWLYQLDPQKVRIGDLGLLFTNINRVESDIINNPALHVPPLIENLQVNVPSDALYDFFDQVSAATIPLFALVALVLALVLFFVGVMTTLLVERQREAVAILRSRGASRLQVTGMFLVQALLLTVLALIGGPLLAFGLVISLAHVLLPDSELITHRLLMSEPLQTLLSLSGYALAASLVGLLTMALTIARATRYDVLTLRREAARASQSPLWQRLHLDMVAALLMLPGYGVALYLTRSDLLDARTRLILLTPLTLVGTAFLGLSLLLLIMRILPFLIDVAARLTARQRGLAPLLALTQMARAPRQSLRMSLLLALATACLLFTQVLLASELQRSDDSSAFQVGADMSGALPQVYSPQDLARLTARYQQLPGVLSASLGLATTLAGGSSQSISIALRAVDAETFIHTAQWTRADSAMPLSSLMQALVAARPSALTTKVVPAIVDINAARSLQLSPHKTFTLSTIDNHLSLALLDVATVDAIPTIISSSSAGDLASADIPAGGVLVDYRTLVAILQQRFQPAFVAQEAPLNYVWLRTVDDDAQLTELRQQLSRGPLALSGLLDRRALRSSFLHAPPYVDLAGVLTIGASSALLLALFGSLTASWLNVRSRLTTFAVLRALGGSPLQLVATLAWEQLLIYVSALLLGIGLGALFSWLTVPTLVFTASSGTAPMTISSDALYVAQSMPPVQLTIPAWLPMIPAFLLGLFLLALGVMMRTVSSPALSHTLRVSED</sequence>
<feature type="transmembrane region" description="Helical" evidence="8">
    <location>
        <begin position="451"/>
        <end position="476"/>
    </location>
</feature>
<organism evidence="10">
    <name type="scientific">Thermogemmatispora argillosa</name>
    <dbReference type="NCBI Taxonomy" id="2045280"/>
    <lineage>
        <taxon>Bacteria</taxon>
        <taxon>Bacillati</taxon>
        <taxon>Chloroflexota</taxon>
        <taxon>Ktedonobacteria</taxon>
        <taxon>Thermogemmatisporales</taxon>
        <taxon>Thermogemmatisporaceae</taxon>
        <taxon>Thermogemmatispora</taxon>
    </lineage>
</organism>
<feature type="transmembrane region" description="Helical" evidence="8">
    <location>
        <begin position="863"/>
        <end position="888"/>
    </location>
</feature>
<evidence type="ECO:0000256" key="5">
    <source>
        <dbReference type="ARBA" id="ARBA00023136"/>
    </source>
</evidence>
<feature type="domain" description="ABC3 transporter permease C-terminal" evidence="9">
    <location>
        <begin position="872"/>
        <end position="994"/>
    </location>
</feature>
<dbReference type="PANTHER" id="PTHR30572:SF4">
    <property type="entry name" value="ABC TRANSPORTER PERMEASE YTRF"/>
    <property type="match status" value="1"/>
</dbReference>
<evidence type="ECO:0000256" key="6">
    <source>
        <dbReference type="ARBA" id="ARBA00038076"/>
    </source>
</evidence>
<evidence type="ECO:0000256" key="1">
    <source>
        <dbReference type="ARBA" id="ARBA00004651"/>
    </source>
</evidence>
<evidence type="ECO:0000259" key="9">
    <source>
        <dbReference type="Pfam" id="PF02687"/>
    </source>
</evidence>
<dbReference type="AlphaFoldDB" id="A0A455T8H5"/>
<dbReference type="GO" id="GO:0005886">
    <property type="term" value="C:plasma membrane"/>
    <property type="evidence" value="ECO:0007669"/>
    <property type="project" value="UniProtKB-SubCell"/>
</dbReference>
<evidence type="ECO:0000256" key="3">
    <source>
        <dbReference type="ARBA" id="ARBA00022692"/>
    </source>
</evidence>